<protein>
    <submittedName>
        <fullName evidence="3">Uncharacterized protein</fullName>
    </submittedName>
</protein>
<evidence type="ECO:0000256" key="1">
    <source>
        <dbReference type="SAM" id="MobiDB-lite"/>
    </source>
</evidence>
<comment type="caution">
    <text evidence="3">The sequence shown here is derived from an EMBL/GenBank/DDBJ whole genome shotgun (WGS) entry which is preliminary data.</text>
</comment>
<accession>A0AAD4L4T4</accession>
<sequence>MGVASRTPLSRALGLGNGVLLVQLTLVMLPWSIRNYSTVYQTSTTSAWSDAADDPIRKQHIFLEVRRHGANPGHGPSRIKVLRFISLVFQPSSHLIWTSKHFPSGYSKGTSPPTNRQTGAREARGLLIREREGMLSTHQGPSHDRSVRSSSSSVFRVYVA</sequence>
<evidence type="ECO:0000313" key="2">
    <source>
        <dbReference type="EMBL" id="KAH8979201.1"/>
    </source>
</evidence>
<name>A0AAD4L4T4_9AGAM</name>
<gene>
    <name evidence="3" type="ORF">EDB92DRAFT_299538</name>
    <name evidence="2" type="ORF">EDB92DRAFT_419967</name>
</gene>
<keyword evidence="4" id="KW-1185">Reference proteome</keyword>
<dbReference type="AlphaFoldDB" id="A0AAD4L4T4"/>
<reference evidence="3" key="1">
    <citation type="submission" date="2022-01" db="EMBL/GenBank/DDBJ databases">
        <title>Comparative genomics reveals a dynamic genome evolution in the ectomycorrhizal milk-cap (Lactarius) mushrooms.</title>
        <authorList>
            <consortium name="DOE Joint Genome Institute"/>
            <person name="Lebreton A."/>
            <person name="Tang N."/>
            <person name="Kuo A."/>
            <person name="LaButti K."/>
            <person name="Drula E."/>
            <person name="Barry K."/>
            <person name="Clum A."/>
            <person name="Lipzen A."/>
            <person name="Mousain D."/>
            <person name="Ng V."/>
            <person name="Wang R."/>
            <person name="Wang X."/>
            <person name="Dai Y."/>
            <person name="Henrissat B."/>
            <person name="Grigoriev I.V."/>
            <person name="Guerin-Laguette A."/>
            <person name="Yu F."/>
            <person name="Martin F.M."/>
        </authorList>
    </citation>
    <scope>NUCLEOTIDE SEQUENCE</scope>
    <source>
        <strain evidence="3">QP</strain>
    </source>
</reference>
<organism evidence="3 4">
    <name type="scientific">Lactarius akahatsu</name>
    <dbReference type="NCBI Taxonomy" id="416441"/>
    <lineage>
        <taxon>Eukaryota</taxon>
        <taxon>Fungi</taxon>
        <taxon>Dikarya</taxon>
        <taxon>Basidiomycota</taxon>
        <taxon>Agaricomycotina</taxon>
        <taxon>Agaricomycetes</taxon>
        <taxon>Russulales</taxon>
        <taxon>Russulaceae</taxon>
        <taxon>Lactarius</taxon>
    </lineage>
</organism>
<dbReference type="Proteomes" id="UP001201163">
    <property type="component" value="Unassembled WGS sequence"/>
</dbReference>
<evidence type="ECO:0000313" key="4">
    <source>
        <dbReference type="Proteomes" id="UP001201163"/>
    </source>
</evidence>
<feature type="region of interest" description="Disordered" evidence="1">
    <location>
        <begin position="134"/>
        <end position="160"/>
    </location>
</feature>
<feature type="compositionally biased region" description="Low complexity" evidence="1">
    <location>
        <begin position="148"/>
        <end position="160"/>
    </location>
</feature>
<evidence type="ECO:0000313" key="3">
    <source>
        <dbReference type="EMBL" id="KAH8980225.1"/>
    </source>
</evidence>
<dbReference type="EMBL" id="JAKELL010000181">
    <property type="protein sequence ID" value="KAH8979201.1"/>
    <property type="molecule type" value="Genomic_DNA"/>
</dbReference>
<proteinExistence type="predicted"/>
<dbReference type="EMBL" id="JAKELL010000141">
    <property type="protein sequence ID" value="KAH8980225.1"/>
    <property type="molecule type" value="Genomic_DNA"/>
</dbReference>